<comment type="caution">
    <text evidence="2">The sequence shown here is derived from an EMBL/GenBank/DDBJ whole genome shotgun (WGS) entry which is preliminary data.</text>
</comment>
<gene>
    <name evidence="2" type="ORF">CEXT_73171</name>
</gene>
<protein>
    <submittedName>
        <fullName evidence="2">Uncharacterized protein</fullName>
    </submittedName>
</protein>
<keyword evidence="3" id="KW-1185">Reference proteome</keyword>
<reference evidence="2 3" key="1">
    <citation type="submission" date="2021-06" db="EMBL/GenBank/DDBJ databases">
        <title>Caerostris extrusa draft genome.</title>
        <authorList>
            <person name="Kono N."/>
            <person name="Arakawa K."/>
        </authorList>
    </citation>
    <scope>NUCLEOTIDE SEQUENCE [LARGE SCALE GENOMIC DNA]</scope>
</reference>
<dbReference type="Proteomes" id="UP001054945">
    <property type="component" value="Unassembled WGS sequence"/>
</dbReference>
<proteinExistence type="predicted"/>
<evidence type="ECO:0000313" key="2">
    <source>
        <dbReference type="EMBL" id="GIY94578.1"/>
    </source>
</evidence>
<evidence type="ECO:0000313" key="3">
    <source>
        <dbReference type="Proteomes" id="UP001054945"/>
    </source>
</evidence>
<name>A0AAV4XLI9_CAEEX</name>
<dbReference type="EMBL" id="BPLR01000408">
    <property type="protein sequence ID" value="GIY94578.1"/>
    <property type="molecule type" value="Genomic_DNA"/>
</dbReference>
<sequence length="78" mass="8589">MGKQFHGQKTSMRGNRKCFPSNDTETPPKLRSFFGGFQEGGGGGKRSEGKKFPKDTIPRIQCLLSNGESRFVFGFVSA</sequence>
<accession>A0AAV4XLI9</accession>
<dbReference type="AlphaFoldDB" id="A0AAV4XLI9"/>
<organism evidence="2 3">
    <name type="scientific">Caerostris extrusa</name>
    <name type="common">Bark spider</name>
    <name type="synonym">Caerostris bankana</name>
    <dbReference type="NCBI Taxonomy" id="172846"/>
    <lineage>
        <taxon>Eukaryota</taxon>
        <taxon>Metazoa</taxon>
        <taxon>Ecdysozoa</taxon>
        <taxon>Arthropoda</taxon>
        <taxon>Chelicerata</taxon>
        <taxon>Arachnida</taxon>
        <taxon>Araneae</taxon>
        <taxon>Araneomorphae</taxon>
        <taxon>Entelegynae</taxon>
        <taxon>Araneoidea</taxon>
        <taxon>Araneidae</taxon>
        <taxon>Caerostris</taxon>
    </lineage>
</organism>
<evidence type="ECO:0000256" key="1">
    <source>
        <dbReference type="SAM" id="MobiDB-lite"/>
    </source>
</evidence>
<feature type="region of interest" description="Disordered" evidence="1">
    <location>
        <begin position="1"/>
        <end position="53"/>
    </location>
</feature>